<reference evidence="3 4" key="1">
    <citation type="submission" date="2020-07" db="EMBL/GenBank/DDBJ databases">
        <title>Complete genome sequence for Sandaracinobacter sp. M6.</title>
        <authorList>
            <person name="Tang Y."/>
            <person name="Liu Q."/>
            <person name="Guo Z."/>
            <person name="Lei P."/>
            <person name="Huang B."/>
        </authorList>
    </citation>
    <scope>NUCLEOTIDE SEQUENCE [LARGE SCALE GENOMIC DNA]</scope>
    <source>
        <strain evidence="3 4">M6</strain>
    </source>
</reference>
<dbReference type="InterPro" id="IPR052529">
    <property type="entry name" value="Bact_Transport_Assoc"/>
</dbReference>
<evidence type="ECO:0000313" key="4">
    <source>
        <dbReference type="Proteomes" id="UP000515292"/>
    </source>
</evidence>
<dbReference type="InterPro" id="IPR007349">
    <property type="entry name" value="DUF418"/>
</dbReference>
<feature type="transmembrane region" description="Helical" evidence="1">
    <location>
        <begin position="361"/>
        <end position="380"/>
    </location>
</feature>
<dbReference type="EMBL" id="CP059851">
    <property type="protein sequence ID" value="QMW22141.1"/>
    <property type="molecule type" value="Genomic_DNA"/>
</dbReference>
<dbReference type="Pfam" id="PF04235">
    <property type="entry name" value="DUF418"/>
    <property type="match status" value="1"/>
</dbReference>
<evidence type="ECO:0000256" key="1">
    <source>
        <dbReference type="SAM" id="Phobius"/>
    </source>
</evidence>
<keyword evidence="1" id="KW-0472">Membrane</keyword>
<dbReference type="AlphaFoldDB" id="A0A7G5IFJ9"/>
<feature type="transmembrane region" description="Helical" evidence="1">
    <location>
        <begin position="257"/>
        <end position="276"/>
    </location>
</feature>
<keyword evidence="1" id="KW-0812">Transmembrane</keyword>
<dbReference type="PANTHER" id="PTHR30590:SF2">
    <property type="entry name" value="INNER MEMBRANE PROTEIN"/>
    <property type="match status" value="1"/>
</dbReference>
<dbReference type="KEGG" id="sand:H3309_12295"/>
<evidence type="ECO:0000313" key="3">
    <source>
        <dbReference type="EMBL" id="QMW22141.1"/>
    </source>
</evidence>
<keyword evidence="1" id="KW-1133">Transmembrane helix</keyword>
<keyword evidence="4" id="KW-1185">Reference proteome</keyword>
<feature type="transmembrane region" description="Helical" evidence="1">
    <location>
        <begin position="134"/>
        <end position="157"/>
    </location>
</feature>
<feature type="transmembrane region" description="Helical" evidence="1">
    <location>
        <begin position="296"/>
        <end position="319"/>
    </location>
</feature>
<proteinExistence type="predicted"/>
<feature type="transmembrane region" description="Helical" evidence="1">
    <location>
        <begin position="65"/>
        <end position="82"/>
    </location>
</feature>
<feature type="transmembrane region" description="Helical" evidence="1">
    <location>
        <begin position="224"/>
        <end position="245"/>
    </location>
</feature>
<dbReference type="RefSeq" id="WP_182294986.1">
    <property type="nucleotide sequence ID" value="NZ_CP059851.1"/>
</dbReference>
<gene>
    <name evidence="3" type="ORF">H3309_12295</name>
</gene>
<feature type="transmembrane region" description="Helical" evidence="1">
    <location>
        <begin position="94"/>
        <end position="127"/>
    </location>
</feature>
<dbReference type="Proteomes" id="UP000515292">
    <property type="component" value="Chromosome"/>
</dbReference>
<sequence length="406" mass="44458">MTADRITTIDTVRGFAVLGILLMNIASLGLPSDAYVNPALAGGSTGADLWVWVGNWLLVDGRMRALFTLLFGASLLLVAERAGDAGLGTTWRRLFWLFVIGMIHAWLIWYGDILVTYALAGVIAFLLRNRSVRFQAGAGCVILLALMLYGFSGWWWFGQQAAVLASPAASADALAGAREQLAAITVSPDDVAREIAGYRGGFAAVFETRAPTTLWFQTYLLPTFTLWEAVALMLIGMALFRRGFFSGAWSAASYGRLFWLLPLGVAATAPTAWWLVRTGWDPVVQLAADALRLPVQVGMAFGYVALVVRLVQTGTLPGLMARLAACGRTALSNYLGASILTTTLFYGYGFGRFAHYGRAELLLVVAAVWALQLWLSPLWLRHFRHGPAEWLWRSLTRMQRVPMRNG</sequence>
<accession>A0A7G5IFJ9</accession>
<feature type="transmembrane region" description="Helical" evidence="1">
    <location>
        <begin position="36"/>
        <end position="58"/>
    </location>
</feature>
<organism evidence="3 4">
    <name type="scientific">Sandaracinobacteroides saxicola</name>
    <dbReference type="NCBI Taxonomy" id="2759707"/>
    <lineage>
        <taxon>Bacteria</taxon>
        <taxon>Pseudomonadati</taxon>
        <taxon>Pseudomonadota</taxon>
        <taxon>Alphaproteobacteria</taxon>
        <taxon>Sphingomonadales</taxon>
        <taxon>Sphingosinicellaceae</taxon>
        <taxon>Sandaracinobacteroides</taxon>
    </lineage>
</organism>
<protein>
    <submittedName>
        <fullName evidence="3">DUF418 domain-containing protein</fullName>
    </submittedName>
</protein>
<feature type="domain" description="DUF418" evidence="2">
    <location>
        <begin position="239"/>
        <end position="398"/>
    </location>
</feature>
<dbReference type="PANTHER" id="PTHR30590">
    <property type="entry name" value="INNER MEMBRANE PROTEIN"/>
    <property type="match status" value="1"/>
</dbReference>
<evidence type="ECO:0000259" key="2">
    <source>
        <dbReference type="Pfam" id="PF04235"/>
    </source>
</evidence>
<feature type="transmembrane region" description="Helical" evidence="1">
    <location>
        <begin position="12"/>
        <end position="30"/>
    </location>
</feature>
<name>A0A7G5IFJ9_9SPHN</name>
<feature type="transmembrane region" description="Helical" evidence="1">
    <location>
        <begin position="331"/>
        <end position="349"/>
    </location>
</feature>